<dbReference type="EMBL" id="GG701796">
    <property type="protein sequence ID" value="KOB88857.1"/>
    <property type="molecule type" value="Genomic_DNA"/>
</dbReference>
<accession>A0A0L7M7L5</accession>
<reference evidence="2" key="1">
    <citation type="submission" date="2006-09" db="EMBL/GenBank/DDBJ databases">
        <title>Annotation of Plasmodium falciparum Dd2.</title>
        <authorList>
            <consortium name="The Broad Institute Genome Sequencing Platform"/>
            <person name="Volkman S.K."/>
            <person name="Neafsey D.E."/>
            <person name="Dash A.P."/>
            <person name="Chitnis C.E."/>
            <person name="Hartl D.L."/>
            <person name="Young S.K."/>
            <person name="Zeng Q."/>
            <person name="Koehrsen M."/>
            <person name="Alvarado L."/>
            <person name="Berlin A."/>
            <person name="Borenstein D."/>
            <person name="Chapman S.B."/>
            <person name="Chen Z."/>
            <person name="Engels R."/>
            <person name="Freedman E."/>
            <person name="Gellesch M."/>
            <person name="Goldberg J."/>
            <person name="Griggs A."/>
            <person name="Gujja S."/>
            <person name="Heilman E.R."/>
            <person name="Heiman D.I."/>
            <person name="Howarth C."/>
            <person name="Jen D."/>
            <person name="Larson L."/>
            <person name="Mehta T."/>
            <person name="Neiman D."/>
            <person name="Park D."/>
            <person name="Pearson M."/>
            <person name="Roberts A."/>
            <person name="Saif S."/>
            <person name="Shea T."/>
            <person name="Shenoy N."/>
            <person name="Sisk P."/>
            <person name="Stolte C."/>
            <person name="Sykes S."/>
            <person name="Walk T."/>
            <person name="White J."/>
            <person name="Yandava C."/>
            <person name="Haas B."/>
            <person name="Henn M.R."/>
            <person name="Nusbaum C."/>
            <person name="Birren B."/>
        </authorList>
    </citation>
    <scope>NUCLEOTIDE SEQUENCE [LARGE SCALE GENOMIC DNA]</scope>
</reference>
<sequence>MTTNLENMKLIENAQIKQIENTNRFDNFLKGLKNDFSEIIQILLKIKYHHESITRTTLIYFYKMFTVNEYVFVFFFVT</sequence>
<dbReference type="Proteomes" id="UP000054282">
    <property type="component" value="Unassembled WGS sequence"/>
</dbReference>
<evidence type="ECO:0000313" key="2">
    <source>
        <dbReference type="Proteomes" id="UP000054282"/>
    </source>
</evidence>
<gene>
    <name evidence="1" type="ORF">PFDG_03778</name>
</gene>
<organism evidence="1 2">
    <name type="scientific">Plasmodium falciparum (isolate Dd2)</name>
    <dbReference type="NCBI Taxonomy" id="57267"/>
    <lineage>
        <taxon>Eukaryota</taxon>
        <taxon>Sar</taxon>
        <taxon>Alveolata</taxon>
        <taxon>Apicomplexa</taxon>
        <taxon>Aconoidasida</taxon>
        <taxon>Haemosporida</taxon>
        <taxon>Plasmodiidae</taxon>
        <taxon>Plasmodium</taxon>
        <taxon>Plasmodium (Laverania)</taxon>
    </lineage>
</organism>
<name>A0A0L7M7L5_PLAF4</name>
<reference evidence="2" key="2">
    <citation type="submission" date="2006-09" db="EMBL/GenBank/DDBJ databases">
        <title>The genome sequence of Plasmodium falciparum Dd2.</title>
        <authorList>
            <consortium name="The Broad Institute Genome Sequencing Platform"/>
            <person name="Birren B."/>
            <person name="Lander E."/>
            <person name="Galagan J."/>
            <person name="Nusbaum C."/>
            <person name="Devon K."/>
            <person name="Henn M."/>
            <person name="Jaffe D."/>
            <person name="Butler J."/>
            <person name="Alvarez P."/>
            <person name="Gnerre S."/>
            <person name="Grabherr M."/>
            <person name="Kleber M."/>
            <person name="Mauceli E."/>
            <person name="Brockman W."/>
            <person name="MacCallum I.A."/>
            <person name="Rounsley S."/>
            <person name="Young S."/>
            <person name="LaButti K."/>
            <person name="Pushparaj V."/>
            <person name="DeCaprio D."/>
            <person name="Crawford M."/>
            <person name="Koehrsen M."/>
            <person name="Engels R."/>
            <person name="Montgomery P."/>
            <person name="Pearson M."/>
            <person name="Howarth C."/>
            <person name="Larson L."/>
            <person name="Luoma S."/>
            <person name="White J."/>
            <person name="Kodira C."/>
            <person name="Zeng Q."/>
            <person name="O'Leary S."/>
            <person name="Yandava C."/>
            <person name="Alvarado L."/>
            <person name="Wirth D."/>
            <person name="Volkman S."/>
            <person name="Hartl D."/>
        </authorList>
    </citation>
    <scope>NUCLEOTIDE SEQUENCE [LARGE SCALE GENOMIC DNA]</scope>
</reference>
<proteinExistence type="predicted"/>
<protein>
    <submittedName>
        <fullName evidence="1">Uncharacterized protein</fullName>
    </submittedName>
</protein>
<evidence type="ECO:0000313" key="1">
    <source>
        <dbReference type="EMBL" id="KOB88857.1"/>
    </source>
</evidence>
<dbReference type="KEGG" id="pfd:PFDG_03778"/>
<dbReference type="AlphaFoldDB" id="A0A0L7M7L5"/>